<gene>
    <name evidence="1" type="ORF">Klosneuvirus_1_203</name>
</gene>
<sequence length="34" mass="4221">MRIYIYTLDIDYYSIFLLNHPNIRSFLDLKNNLK</sequence>
<evidence type="ECO:0000313" key="1">
    <source>
        <dbReference type="EMBL" id="ARF11346.1"/>
    </source>
</evidence>
<proteinExistence type="predicted"/>
<dbReference type="EMBL" id="KY684108">
    <property type="protein sequence ID" value="ARF11346.1"/>
    <property type="molecule type" value="Genomic_DNA"/>
</dbReference>
<reference evidence="1" key="1">
    <citation type="journal article" date="2017" name="Science">
        <title>Giant viruses with an expanded complement of translation system components.</title>
        <authorList>
            <person name="Schulz F."/>
            <person name="Yutin N."/>
            <person name="Ivanova N.N."/>
            <person name="Ortega D.R."/>
            <person name="Lee T.K."/>
            <person name="Vierheilig J."/>
            <person name="Daims H."/>
            <person name="Horn M."/>
            <person name="Wagner M."/>
            <person name="Jensen G.J."/>
            <person name="Kyrpides N.C."/>
            <person name="Koonin E.V."/>
            <person name="Woyke T."/>
        </authorList>
    </citation>
    <scope>NUCLEOTIDE SEQUENCE</scope>
    <source>
        <strain evidence="1">KNV1</strain>
    </source>
</reference>
<organism evidence="1">
    <name type="scientific">Klosneuvirus KNV1</name>
    <dbReference type="NCBI Taxonomy" id="1977640"/>
    <lineage>
        <taxon>Viruses</taxon>
        <taxon>Varidnaviria</taxon>
        <taxon>Bamfordvirae</taxon>
        <taxon>Nucleocytoviricota</taxon>
        <taxon>Megaviricetes</taxon>
        <taxon>Imitervirales</taxon>
        <taxon>Mimiviridae</taxon>
        <taxon>Klosneuvirinae</taxon>
        <taxon>Klosneuvirus</taxon>
    </lineage>
</organism>
<accession>A0A1V0SHZ1</accession>
<name>A0A1V0SHZ1_9VIRU</name>
<protein>
    <submittedName>
        <fullName evidence="1">Uncharacterized protein</fullName>
    </submittedName>
</protein>